<evidence type="ECO:0000313" key="3">
    <source>
        <dbReference type="Proteomes" id="UP000617531"/>
    </source>
</evidence>
<gene>
    <name evidence="2" type="ORF">GCM10011600_02110</name>
</gene>
<dbReference type="InterPro" id="IPR013879">
    <property type="entry name" value="DUF1761"/>
</dbReference>
<protein>
    <submittedName>
        <fullName evidence="2">Membrane protein</fullName>
    </submittedName>
</protein>
<evidence type="ECO:0000313" key="2">
    <source>
        <dbReference type="EMBL" id="GHF05203.1"/>
    </source>
</evidence>
<keyword evidence="1" id="KW-0472">Membrane</keyword>
<feature type="transmembrane region" description="Helical" evidence="1">
    <location>
        <begin position="78"/>
        <end position="101"/>
    </location>
</feature>
<evidence type="ECO:0000256" key="1">
    <source>
        <dbReference type="SAM" id="Phobius"/>
    </source>
</evidence>
<dbReference type="AlphaFoldDB" id="A0A8J3GMP0"/>
<dbReference type="Proteomes" id="UP000617531">
    <property type="component" value="Unassembled WGS sequence"/>
</dbReference>
<dbReference type="EMBL" id="BNAI01000001">
    <property type="protein sequence ID" value="GHF05203.1"/>
    <property type="molecule type" value="Genomic_DNA"/>
</dbReference>
<comment type="caution">
    <text evidence="2">The sequence shown here is derived from an EMBL/GenBank/DDBJ whole genome shotgun (WGS) entry which is preliminary data.</text>
</comment>
<dbReference type="Pfam" id="PF08570">
    <property type="entry name" value="DUF1761"/>
    <property type="match status" value="1"/>
</dbReference>
<keyword evidence="3" id="KW-1185">Reference proteome</keyword>
<name>A0A8J3GMP0_9MICO</name>
<feature type="transmembrane region" description="Helical" evidence="1">
    <location>
        <begin position="6"/>
        <end position="30"/>
    </location>
</feature>
<feature type="transmembrane region" description="Helical" evidence="1">
    <location>
        <begin position="113"/>
        <end position="130"/>
    </location>
</feature>
<accession>A0A8J3GMP0</accession>
<reference evidence="2" key="1">
    <citation type="journal article" date="2014" name="Int. J. Syst. Evol. Microbiol.">
        <title>Complete genome sequence of Corynebacterium casei LMG S-19264T (=DSM 44701T), isolated from a smear-ripened cheese.</title>
        <authorList>
            <consortium name="US DOE Joint Genome Institute (JGI-PGF)"/>
            <person name="Walter F."/>
            <person name="Albersmeier A."/>
            <person name="Kalinowski J."/>
            <person name="Ruckert C."/>
        </authorList>
    </citation>
    <scope>NUCLEOTIDE SEQUENCE</scope>
    <source>
        <strain evidence="2">CGMCC 1.16548</strain>
    </source>
</reference>
<organism evidence="2 3">
    <name type="scientific">Pseudolysinimonas yzui</name>
    <dbReference type="NCBI Taxonomy" id="2708254"/>
    <lineage>
        <taxon>Bacteria</taxon>
        <taxon>Bacillati</taxon>
        <taxon>Actinomycetota</taxon>
        <taxon>Actinomycetes</taxon>
        <taxon>Micrococcales</taxon>
        <taxon>Microbacteriaceae</taxon>
        <taxon>Pseudolysinimonas</taxon>
    </lineage>
</organism>
<proteinExistence type="predicted"/>
<dbReference type="RefSeq" id="WP_191281538.1">
    <property type="nucleotide sequence ID" value="NZ_BNAI01000001.1"/>
</dbReference>
<keyword evidence="1" id="KW-0812">Transmembrane</keyword>
<feature type="transmembrane region" description="Helical" evidence="1">
    <location>
        <begin position="51"/>
        <end position="72"/>
    </location>
</feature>
<sequence>MDFSLISWLGVAVAGVTAMVIGGLWYSLLFAKPWQRAAGVTDEQLTQNAPLTYLGSLLLAFIMALVLAPFIAHGGAVFGTFAGLAVGLGWVATSLGMICLFERRPFAHWAVNAGYAIVSYTAMGAIIGAFQA</sequence>
<reference evidence="2" key="2">
    <citation type="submission" date="2020-09" db="EMBL/GenBank/DDBJ databases">
        <authorList>
            <person name="Sun Q."/>
            <person name="Zhou Y."/>
        </authorList>
    </citation>
    <scope>NUCLEOTIDE SEQUENCE</scope>
    <source>
        <strain evidence="2">CGMCC 1.16548</strain>
    </source>
</reference>
<keyword evidence="1" id="KW-1133">Transmembrane helix</keyword>